<evidence type="ECO:0000313" key="2">
    <source>
        <dbReference type="Proteomes" id="UP000465306"/>
    </source>
</evidence>
<comment type="caution">
    <text evidence="1">The sequence shown here is derived from an EMBL/GenBank/DDBJ whole genome shotgun (WGS) entry which is preliminary data.</text>
</comment>
<evidence type="ECO:0000313" key="1">
    <source>
        <dbReference type="EMBL" id="GFG67024.1"/>
    </source>
</evidence>
<proteinExistence type="predicted"/>
<keyword evidence="2" id="KW-1185">Reference proteome</keyword>
<name>A0ABQ1BUF1_9MYCO</name>
<gene>
    <name evidence="1" type="ORF">MKUB_45140</name>
</gene>
<reference evidence="1 2" key="1">
    <citation type="journal article" date="2019" name="Emerg. Microbes Infect.">
        <title>Comprehensive subspecies identification of 175 nontuberculous mycobacteria species based on 7547 genomic profiles.</title>
        <authorList>
            <person name="Matsumoto Y."/>
            <person name="Kinjo T."/>
            <person name="Motooka D."/>
            <person name="Nabeya D."/>
            <person name="Jung N."/>
            <person name="Uechi K."/>
            <person name="Horii T."/>
            <person name="Iida T."/>
            <person name="Fujita J."/>
            <person name="Nakamura S."/>
        </authorList>
    </citation>
    <scope>NUCLEOTIDE SEQUENCE [LARGE SCALE GENOMIC DNA]</scope>
    <source>
        <strain evidence="1 2">JCM 13573</strain>
    </source>
</reference>
<dbReference type="Proteomes" id="UP000465306">
    <property type="component" value="Unassembled WGS sequence"/>
</dbReference>
<protein>
    <submittedName>
        <fullName evidence="1">Uncharacterized protein</fullName>
    </submittedName>
</protein>
<organism evidence="1 2">
    <name type="scientific">Mycobacterium kubicae</name>
    <dbReference type="NCBI Taxonomy" id="120959"/>
    <lineage>
        <taxon>Bacteria</taxon>
        <taxon>Bacillati</taxon>
        <taxon>Actinomycetota</taxon>
        <taxon>Actinomycetes</taxon>
        <taxon>Mycobacteriales</taxon>
        <taxon>Mycobacteriaceae</taxon>
        <taxon>Mycobacterium</taxon>
        <taxon>Mycobacterium simiae complex</taxon>
    </lineage>
</organism>
<dbReference type="EMBL" id="BLKU01000005">
    <property type="protein sequence ID" value="GFG67024.1"/>
    <property type="molecule type" value="Genomic_DNA"/>
</dbReference>
<accession>A0ABQ1BUF1</accession>
<sequence length="93" mass="9118">MAAAAAEIAADPSQGPLVKLAIADEYAEAAACNSVANSSQAADAVSNGSAPAPVYIRAELISGGNAPKSMVPAPRRLGRRYIAPAALAASVAA</sequence>